<feature type="coiled-coil region" evidence="3">
    <location>
        <begin position="361"/>
        <end position="406"/>
    </location>
</feature>
<evidence type="ECO:0000256" key="4">
    <source>
        <dbReference type="SAM" id="Phobius"/>
    </source>
</evidence>
<evidence type="ECO:0000313" key="6">
    <source>
        <dbReference type="EMBL" id="KZD12629.1"/>
    </source>
</evidence>
<reference evidence="6 7" key="1">
    <citation type="submission" date="2015-12" db="EMBL/GenBank/DDBJ databases">
        <title>Genome sequence of Oceanibaculum pacificum MCCC 1A02656.</title>
        <authorList>
            <person name="Lu L."/>
            <person name="Lai Q."/>
            <person name="Shao Z."/>
            <person name="Qian P."/>
        </authorList>
    </citation>
    <scope>NUCLEOTIDE SEQUENCE [LARGE SCALE GENOMIC DNA]</scope>
    <source>
        <strain evidence="6 7">MCCC 1A02656</strain>
    </source>
</reference>
<dbReference type="Gene3D" id="6.10.340.10">
    <property type="match status" value="1"/>
</dbReference>
<keyword evidence="4" id="KW-0472">Membrane</keyword>
<name>A0A154WGK5_9PROT</name>
<dbReference type="CDD" id="cd01949">
    <property type="entry name" value="GGDEF"/>
    <property type="match status" value="1"/>
</dbReference>
<dbReference type="STRING" id="580166.AUP43_15875"/>
<dbReference type="CDD" id="cd12914">
    <property type="entry name" value="PDC1_DGC_like"/>
    <property type="match status" value="1"/>
</dbReference>
<proteinExistence type="predicted"/>
<dbReference type="Pfam" id="PF00990">
    <property type="entry name" value="GGDEF"/>
    <property type="match status" value="1"/>
</dbReference>
<evidence type="ECO:0000256" key="3">
    <source>
        <dbReference type="SAM" id="Coils"/>
    </source>
</evidence>
<dbReference type="SUPFAM" id="SSF103190">
    <property type="entry name" value="Sensory domain-like"/>
    <property type="match status" value="1"/>
</dbReference>
<dbReference type="PANTHER" id="PTHR45138">
    <property type="entry name" value="REGULATORY COMPONENTS OF SENSORY TRANSDUCTION SYSTEM"/>
    <property type="match status" value="1"/>
</dbReference>
<protein>
    <recommendedName>
        <fullName evidence="1">diguanylate cyclase</fullName>
        <ecNumber evidence="1">2.7.7.65</ecNumber>
    </recommendedName>
</protein>
<dbReference type="PANTHER" id="PTHR45138:SF9">
    <property type="entry name" value="DIGUANYLATE CYCLASE DGCM-RELATED"/>
    <property type="match status" value="1"/>
</dbReference>
<keyword evidence="4" id="KW-0812">Transmembrane</keyword>
<dbReference type="EMBL" id="LPXN01000012">
    <property type="protein sequence ID" value="KZD12629.1"/>
    <property type="molecule type" value="Genomic_DNA"/>
</dbReference>
<dbReference type="InterPro" id="IPR029787">
    <property type="entry name" value="Nucleotide_cyclase"/>
</dbReference>
<comment type="caution">
    <text evidence="6">The sequence shown here is derived from an EMBL/GenBank/DDBJ whole genome shotgun (WGS) entry which is preliminary data.</text>
</comment>
<dbReference type="CDD" id="cd18774">
    <property type="entry name" value="PDC2_HK_sensor"/>
    <property type="match status" value="1"/>
</dbReference>
<dbReference type="EC" id="2.7.7.65" evidence="1"/>
<organism evidence="6 7">
    <name type="scientific">Oceanibaculum pacificum</name>
    <dbReference type="NCBI Taxonomy" id="580166"/>
    <lineage>
        <taxon>Bacteria</taxon>
        <taxon>Pseudomonadati</taxon>
        <taxon>Pseudomonadota</taxon>
        <taxon>Alphaproteobacteria</taxon>
        <taxon>Rhodospirillales</taxon>
        <taxon>Oceanibaculaceae</taxon>
        <taxon>Oceanibaculum</taxon>
    </lineage>
</organism>
<comment type="catalytic activity">
    <reaction evidence="2">
        <text>2 GTP = 3',3'-c-di-GMP + 2 diphosphate</text>
        <dbReference type="Rhea" id="RHEA:24898"/>
        <dbReference type="ChEBI" id="CHEBI:33019"/>
        <dbReference type="ChEBI" id="CHEBI:37565"/>
        <dbReference type="ChEBI" id="CHEBI:58805"/>
        <dbReference type="EC" id="2.7.7.65"/>
    </reaction>
</comment>
<feature type="domain" description="GGDEF" evidence="5">
    <location>
        <begin position="434"/>
        <end position="566"/>
    </location>
</feature>
<dbReference type="SUPFAM" id="SSF55073">
    <property type="entry name" value="Nucleotide cyclase"/>
    <property type="match status" value="1"/>
</dbReference>
<keyword evidence="7" id="KW-1185">Reference proteome</keyword>
<dbReference type="InterPro" id="IPR000160">
    <property type="entry name" value="GGDEF_dom"/>
</dbReference>
<dbReference type="PROSITE" id="PS50887">
    <property type="entry name" value="GGDEF"/>
    <property type="match status" value="1"/>
</dbReference>
<dbReference type="SMART" id="SM00267">
    <property type="entry name" value="GGDEF"/>
    <property type="match status" value="1"/>
</dbReference>
<dbReference type="GO" id="GO:0052621">
    <property type="term" value="F:diguanylate cyclase activity"/>
    <property type="evidence" value="ECO:0007669"/>
    <property type="project" value="UniProtKB-EC"/>
</dbReference>
<evidence type="ECO:0000256" key="2">
    <source>
        <dbReference type="ARBA" id="ARBA00034247"/>
    </source>
</evidence>
<dbReference type="Gene3D" id="3.30.450.20">
    <property type="entry name" value="PAS domain"/>
    <property type="match status" value="1"/>
</dbReference>
<evidence type="ECO:0000313" key="7">
    <source>
        <dbReference type="Proteomes" id="UP000076400"/>
    </source>
</evidence>
<dbReference type="Gene3D" id="3.30.70.270">
    <property type="match status" value="1"/>
</dbReference>
<gene>
    <name evidence="6" type="ORF">AUP43_15875</name>
</gene>
<dbReference type="NCBIfam" id="TIGR00254">
    <property type="entry name" value="GGDEF"/>
    <property type="match status" value="1"/>
</dbReference>
<keyword evidence="4" id="KW-1133">Transmembrane helix</keyword>
<accession>A0A154WGK5</accession>
<sequence>MKSNLFIDRMTLRLQLGIAIGVLTAALVLACAMIAGSLATRTMEGMVSRDLEARAGAMQEMLDRGMFERFHDIINAASLQTALSGELGVAPLRTVIERLHKTYPLYAWIGVMRPDGLVLAATDDLLVNANAGHREWFQAALRGPHVGDVHDAFMLAKYLPSTGPEPLRFVDVAAPIHGDDHKVIGVLGAHLSWEWAGEQVGAILSAEDRRLGRTLTVLNRDGKVILGGPFGQDMSHLPAVRAAMQGKNGYFREMLDGVDTSLAVRPTTGYRDYKGLGWIVVASQPAETALRQVEDLQHLISGVGLAMALVAALLGWLVAQRLALPLQKLQETAKLLGVDPKESNLPRLFGSRELVDLSHALRALVRRLRQAEGAVHQLETSVEKRVELMTAELQETNRSLTELAERDPLSGLLNRRGLEARGARLFASAKLDGMALSVLLLDIDRFKQVNDTYGHASGDTVLQTVSWICLAEARSQDLVCRLGGEEIVVVTRGDMTGAMKLAERLRLRVADTPVATYGETIQITVSIGCAGLAEQDRNVMSVINRADQALYLAKRRGRNMVVPYEDEAGTLSSVG</sequence>
<dbReference type="InterPro" id="IPR043128">
    <property type="entry name" value="Rev_trsase/Diguanyl_cyclase"/>
</dbReference>
<keyword evidence="3" id="KW-0175">Coiled coil</keyword>
<feature type="transmembrane region" description="Helical" evidence="4">
    <location>
        <begin position="299"/>
        <end position="319"/>
    </location>
</feature>
<evidence type="ECO:0000256" key="1">
    <source>
        <dbReference type="ARBA" id="ARBA00012528"/>
    </source>
</evidence>
<dbReference type="FunFam" id="3.30.70.270:FF:000001">
    <property type="entry name" value="Diguanylate cyclase domain protein"/>
    <property type="match status" value="1"/>
</dbReference>
<dbReference type="InterPro" id="IPR050469">
    <property type="entry name" value="Diguanylate_Cyclase"/>
</dbReference>
<evidence type="ECO:0000259" key="5">
    <source>
        <dbReference type="PROSITE" id="PS50887"/>
    </source>
</evidence>
<dbReference type="PROSITE" id="PS51257">
    <property type="entry name" value="PROKAR_LIPOPROTEIN"/>
    <property type="match status" value="1"/>
</dbReference>
<dbReference type="InterPro" id="IPR029151">
    <property type="entry name" value="Sensor-like_sf"/>
</dbReference>
<dbReference type="OrthoDB" id="9812260at2"/>
<dbReference type="RefSeq" id="WP_067551750.1">
    <property type="nucleotide sequence ID" value="NZ_LPXN01000012.1"/>
</dbReference>
<dbReference type="Proteomes" id="UP000076400">
    <property type="component" value="Unassembled WGS sequence"/>
</dbReference>
<dbReference type="AlphaFoldDB" id="A0A154WGK5"/>